<reference evidence="2 3" key="1">
    <citation type="journal article" date="2020" name="Nature">
        <title>Bacterial chemolithoautotrophy via manganese oxidation.</title>
        <authorList>
            <person name="Yu H."/>
            <person name="Leadbetter J.R."/>
        </authorList>
    </citation>
    <scope>NUCLEOTIDE SEQUENCE [LARGE SCALE GENOMIC DNA]</scope>
    <source>
        <strain evidence="2 3">RBP-1</strain>
    </source>
</reference>
<evidence type="ECO:0000256" key="1">
    <source>
        <dbReference type="SAM" id="SignalP"/>
    </source>
</evidence>
<proteinExistence type="predicted"/>
<keyword evidence="3" id="KW-1185">Reference proteome</keyword>
<comment type="caution">
    <text evidence="2">The sequence shown here is derived from an EMBL/GenBank/DDBJ whole genome shotgun (WGS) entry which is preliminary data.</text>
</comment>
<organism evidence="2 3">
    <name type="scientific">Ramlibacter lithotrophicus</name>
    <dbReference type="NCBI Taxonomy" id="2606681"/>
    <lineage>
        <taxon>Bacteria</taxon>
        <taxon>Pseudomonadati</taxon>
        <taxon>Pseudomonadota</taxon>
        <taxon>Betaproteobacteria</taxon>
        <taxon>Burkholderiales</taxon>
        <taxon>Comamonadaceae</taxon>
        <taxon>Ramlibacter</taxon>
    </lineage>
</organism>
<dbReference type="PROSITE" id="PS51257">
    <property type="entry name" value="PROKAR_LIPOPROTEIN"/>
    <property type="match status" value="1"/>
</dbReference>
<dbReference type="EMBL" id="VTOX01000004">
    <property type="protein sequence ID" value="NKE66790.1"/>
    <property type="molecule type" value="Genomic_DNA"/>
</dbReference>
<evidence type="ECO:0000313" key="2">
    <source>
        <dbReference type="EMBL" id="NKE66790.1"/>
    </source>
</evidence>
<evidence type="ECO:0000313" key="3">
    <source>
        <dbReference type="Proteomes" id="UP000521868"/>
    </source>
</evidence>
<dbReference type="AlphaFoldDB" id="A0A7X6I702"/>
<feature type="signal peptide" evidence="1">
    <location>
        <begin position="1"/>
        <end position="34"/>
    </location>
</feature>
<gene>
    <name evidence="2" type="ORF">RAMLITH_13230</name>
</gene>
<protein>
    <submittedName>
        <fullName evidence="2">Uncharacterized protein</fullName>
    </submittedName>
</protein>
<dbReference type="RefSeq" id="WP_168107910.1">
    <property type="nucleotide sequence ID" value="NZ_VTOX01000004.1"/>
</dbReference>
<accession>A0A7X6I702</accession>
<sequence length="183" mass="19613">MRQQPIPHRSAWAASRLVPLAAAWALVACGSAAAQSGLAWGIEERAARGCVEAVTLEFQAAGALGGHAPQSLCGSTAVRMYPEPLPTGLLTIGFRNHKGEPRRYEIPLDAVFRRENVRMAQSVLEIVYGQDSVEVWVRPLPAAAGGEPAAAYASDRTAMPKRIYFGGLELDAQPPRPGISRSR</sequence>
<name>A0A7X6I702_9BURK</name>
<feature type="chain" id="PRO_5030551925" evidence="1">
    <location>
        <begin position="35"/>
        <end position="183"/>
    </location>
</feature>
<keyword evidence="1" id="KW-0732">Signal</keyword>
<dbReference type="Proteomes" id="UP000521868">
    <property type="component" value="Unassembled WGS sequence"/>
</dbReference>